<dbReference type="PANTHER" id="PTHR38644">
    <property type="entry name" value="EXPRESSED PROTEIN"/>
    <property type="match status" value="1"/>
</dbReference>
<keyword evidence="1" id="KW-0472">Membrane</keyword>
<feature type="transmembrane region" description="Helical" evidence="1">
    <location>
        <begin position="528"/>
        <end position="552"/>
    </location>
</feature>
<evidence type="ECO:0000313" key="3">
    <source>
        <dbReference type="EMBL" id="RYO85293.1"/>
    </source>
</evidence>
<evidence type="ECO:0000256" key="1">
    <source>
        <dbReference type="SAM" id="Phobius"/>
    </source>
</evidence>
<sequence length="630" mass="69578">MPPRLPLRPIGGRSAFAKKPSAADRDPICLFCSLSYRTPVRRLRTKGKRALDGRRLESTISPSTATHTTVDPRKELEEALVDLQKRAPNYVNLSRVQLALNGLRQPRGSESIRIAVLGLKDGSGTGHTAKEVLKLLLADALKPEEDWEKEIDGHDLSQPLIVRVGPDNPRETSFTKGNLLHEINVSSAVLNRHNIELLLMDTNPLLNRREADTVESFEDSILVPTVDIPMSKTGRYTPITTPVHKALIVADGFKGAASMMSVPALGASSLVSAAVDLPSYRPEEAEASTFPFTPIDVGTASAGLRLVRQDLSAAIEFEHLWFRSNVPKLVEWIRSDTLATDGSITKPPVKALVASLLANTSMAMERELVSKQRRATSPGPSSTSVRRLRTNLGTWAENAHGELQEQLDLAFASKRWRRLRWWKLFWRVDDVGMFTSDIISQRFLTAAERNSIFLAGQMHEAGISSGPPAASKSGEITPQNTGTLAWPANIAAARNYLQTETIPALQALAQKLVMQTLTTSGLTSSLGALIYLGTLTTTVYEAGAVAALGVVWSMKRMQKQWEVARDFWEGEVREEGRKAVRDAEREFGRSLADYEMRATGKDPEGAEKSREFEQAKELVRRAWRAYEKLD</sequence>
<dbReference type="InterPro" id="IPR056196">
    <property type="entry name" value="Mmc1_C"/>
</dbReference>
<organism evidence="3 4">
    <name type="scientific">Monosporascus cannonballus</name>
    <dbReference type="NCBI Taxonomy" id="155416"/>
    <lineage>
        <taxon>Eukaryota</taxon>
        <taxon>Fungi</taxon>
        <taxon>Dikarya</taxon>
        <taxon>Ascomycota</taxon>
        <taxon>Pezizomycotina</taxon>
        <taxon>Sordariomycetes</taxon>
        <taxon>Xylariomycetidae</taxon>
        <taxon>Xylariales</taxon>
        <taxon>Xylariales incertae sedis</taxon>
        <taxon>Monosporascus</taxon>
    </lineage>
</organism>
<protein>
    <recommendedName>
        <fullName evidence="2">Mmc1 C-terminal domain-containing protein</fullName>
    </recommendedName>
</protein>
<gene>
    <name evidence="3" type="ORF">DL762_005246</name>
</gene>
<dbReference type="EMBL" id="QJNS01000140">
    <property type="protein sequence ID" value="RYO85293.1"/>
    <property type="molecule type" value="Genomic_DNA"/>
</dbReference>
<proteinExistence type="predicted"/>
<reference evidence="3 4" key="1">
    <citation type="submission" date="2018-06" db="EMBL/GenBank/DDBJ databases">
        <title>Complete Genomes of Monosporascus.</title>
        <authorList>
            <person name="Robinson A.J."/>
            <person name="Natvig D.O."/>
        </authorList>
    </citation>
    <scope>NUCLEOTIDE SEQUENCE [LARGE SCALE GENOMIC DNA]</scope>
    <source>
        <strain evidence="3 4">CBS 609.92</strain>
    </source>
</reference>
<evidence type="ECO:0000259" key="2">
    <source>
        <dbReference type="Pfam" id="PF23868"/>
    </source>
</evidence>
<feature type="domain" description="Mmc1 C-terminal" evidence="2">
    <location>
        <begin position="389"/>
        <end position="577"/>
    </location>
</feature>
<keyword evidence="1" id="KW-1133">Transmembrane helix</keyword>
<dbReference type="Pfam" id="PF23867">
    <property type="entry name" value="Mmc1_N"/>
    <property type="match status" value="1"/>
</dbReference>
<accession>A0ABY0H5E2</accession>
<dbReference type="Pfam" id="PF23868">
    <property type="entry name" value="Mmc1_C"/>
    <property type="match status" value="1"/>
</dbReference>
<dbReference type="Proteomes" id="UP000294003">
    <property type="component" value="Unassembled WGS sequence"/>
</dbReference>
<comment type="caution">
    <text evidence="3">The sequence shown here is derived from an EMBL/GenBank/DDBJ whole genome shotgun (WGS) entry which is preliminary data.</text>
</comment>
<name>A0ABY0H5E2_9PEZI</name>
<dbReference type="PANTHER" id="PTHR38644:SF1">
    <property type="entry name" value="EXPRESSED PROTEIN"/>
    <property type="match status" value="1"/>
</dbReference>
<keyword evidence="1" id="KW-0812">Transmembrane</keyword>
<evidence type="ECO:0000313" key="4">
    <source>
        <dbReference type="Proteomes" id="UP000294003"/>
    </source>
</evidence>
<keyword evidence="4" id="KW-1185">Reference proteome</keyword>